<dbReference type="PROSITE" id="PS51900">
    <property type="entry name" value="CB"/>
    <property type="match status" value="1"/>
</dbReference>
<dbReference type="PANTHER" id="PTHR30349">
    <property type="entry name" value="PHAGE INTEGRASE-RELATED"/>
    <property type="match status" value="1"/>
</dbReference>
<dbReference type="PROSITE" id="PS51898">
    <property type="entry name" value="TYR_RECOMBINASE"/>
    <property type="match status" value="1"/>
</dbReference>
<keyword evidence="4" id="KW-0233">DNA recombination</keyword>
<evidence type="ECO:0000256" key="3">
    <source>
        <dbReference type="ARBA" id="ARBA00023125"/>
    </source>
</evidence>
<feature type="domain" description="Tyr recombinase" evidence="6">
    <location>
        <begin position="180"/>
        <end position="406"/>
    </location>
</feature>
<keyword evidence="3 5" id="KW-0238">DNA-binding</keyword>
<keyword evidence="2" id="KW-0229">DNA integration</keyword>
<evidence type="ECO:0000256" key="2">
    <source>
        <dbReference type="ARBA" id="ARBA00022908"/>
    </source>
</evidence>
<dbReference type="GO" id="GO:0006310">
    <property type="term" value="P:DNA recombination"/>
    <property type="evidence" value="ECO:0007669"/>
    <property type="project" value="UniProtKB-KW"/>
</dbReference>
<dbReference type="InterPro" id="IPR013762">
    <property type="entry name" value="Integrase-like_cat_sf"/>
</dbReference>
<proteinExistence type="inferred from homology"/>
<comment type="similarity">
    <text evidence="1">Belongs to the 'phage' integrase family.</text>
</comment>
<dbReference type="InterPro" id="IPR011010">
    <property type="entry name" value="DNA_brk_join_enz"/>
</dbReference>
<accession>B9J8Z2</accession>
<dbReference type="InterPro" id="IPR002104">
    <property type="entry name" value="Integrase_catalytic"/>
</dbReference>
<dbReference type="RefSeq" id="WP_012652208.1">
    <property type="nucleotide sequence ID" value="NC_011985.1"/>
</dbReference>
<evidence type="ECO:0000256" key="5">
    <source>
        <dbReference type="PROSITE-ProRule" id="PRU01248"/>
    </source>
</evidence>
<dbReference type="InterPro" id="IPR050090">
    <property type="entry name" value="Tyrosine_recombinase_XerCD"/>
</dbReference>
<dbReference type="SUPFAM" id="SSF56349">
    <property type="entry name" value="DNA breaking-rejoining enzymes"/>
    <property type="match status" value="1"/>
</dbReference>
<gene>
    <name evidence="8" type="ordered locus">Arad_3624</name>
</gene>
<evidence type="ECO:0000313" key="9">
    <source>
        <dbReference type="Proteomes" id="UP000001600"/>
    </source>
</evidence>
<dbReference type="Gene3D" id="1.10.150.130">
    <property type="match status" value="1"/>
</dbReference>
<dbReference type="Gene3D" id="1.10.443.10">
    <property type="entry name" value="Intergrase catalytic core"/>
    <property type="match status" value="1"/>
</dbReference>
<dbReference type="InterPro" id="IPR044068">
    <property type="entry name" value="CB"/>
</dbReference>
<dbReference type="Pfam" id="PF00589">
    <property type="entry name" value="Phage_integrase"/>
    <property type="match status" value="1"/>
</dbReference>
<dbReference type="EMBL" id="CP000628">
    <property type="protein sequence ID" value="ACM27530.1"/>
    <property type="molecule type" value="Genomic_DNA"/>
</dbReference>
<dbReference type="InterPro" id="IPR010998">
    <property type="entry name" value="Integrase_recombinase_N"/>
</dbReference>
<evidence type="ECO:0000256" key="1">
    <source>
        <dbReference type="ARBA" id="ARBA00008857"/>
    </source>
</evidence>
<evidence type="ECO:0000256" key="4">
    <source>
        <dbReference type="ARBA" id="ARBA00023172"/>
    </source>
</evidence>
<dbReference type="PANTHER" id="PTHR30349:SF64">
    <property type="entry name" value="PROPHAGE INTEGRASE INTD-RELATED"/>
    <property type="match status" value="1"/>
</dbReference>
<dbReference type="Proteomes" id="UP000001600">
    <property type="component" value="Chromosome 1"/>
</dbReference>
<dbReference type="STRING" id="311403.Arad_3624"/>
<protein>
    <submittedName>
        <fullName evidence="8">Integrase</fullName>
    </submittedName>
</protein>
<dbReference type="CDD" id="cd01189">
    <property type="entry name" value="INT_ICEBs1_C_like"/>
    <property type="match status" value="1"/>
</dbReference>
<feature type="domain" description="Core-binding (CB)" evidence="7">
    <location>
        <begin position="64"/>
        <end position="147"/>
    </location>
</feature>
<dbReference type="KEGG" id="ara:Arad_3624"/>
<sequence>MSVRKRTWTTPKGVEKSAWIVDYADQQGTRRLKTFKLKKQADAFAATATVEVREGVHVADSASVTVEKAGQFWIKSGGAAGLELSSINQRKRHLKFHINPMIGQTLLSRLNVPAVREFEDRLREESRSPAMVKKVLSSLGSILSDAQERGLAMRNPVREMRVRRKGDKRHEGRHKARLRIGEDIPTREEVKALVGSLSGRWRSLLLTAIFSGLRSSELRGLRWADLDIDGKAITVNQRADEFGEIGRPKSEAGERRIPIPPIVVNALKEWKLAYNRPMIGKDGEGKPILEDARLAHLIFANGAGKVESHANIINRGLVPAMIAAGVTIDTGAKDEDGNPILKAKYTGLHALRHFYASWLINRPQDGGLGLPLKMVQERMGHASITMTADTYGHLFPKLDHADELAAAEAALLR</sequence>
<evidence type="ECO:0000259" key="7">
    <source>
        <dbReference type="PROSITE" id="PS51900"/>
    </source>
</evidence>
<evidence type="ECO:0000259" key="6">
    <source>
        <dbReference type="PROSITE" id="PS51898"/>
    </source>
</evidence>
<dbReference type="eggNOG" id="COG0582">
    <property type="taxonomic scope" value="Bacteria"/>
</dbReference>
<dbReference type="GO" id="GO:0015074">
    <property type="term" value="P:DNA integration"/>
    <property type="evidence" value="ECO:0007669"/>
    <property type="project" value="UniProtKB-KW"/>
</dbReference>
<dbReference type="HOGENOM" id="CLU_027562_17_5_5"/>
<dbReference type="GO" id="GO:0003677">
    <property type="term" value="F:DNA binding"/>
    <property type="evidence" value="ECO:0007669"/>
    <property type="project" value="UniProtKB-UniRule"/>
</dbReference>
<evidence type="ECO:0000313" key="8">
    <source>
        <dbReference type="EMBL" id="ACM27530.1"/>
    </source>
</evidence>
<name>B9J8Z2_RHIR8</name>
<reference evidence="8 9" key="1">
    <citation type="journal article" date="2009" name="J. Bacteriol.">
        <title>Genome sequences of three Agrobacterium biovars help elucidate the evolution of multichromosome genomes in bacteria.</title>
        <authorList>
            <person name="Slater S.C."/>
            <person name="Goldman B.S."/>
            <person name="Goodner B."/>
            <person name="Setubal J.C."/>
            <person name="Farrand S.K."/>
            <person name="Nester E.W."/>
            <person name="Burr T.J."/>
            <person name="Banta L."/>
            <person name="Dickerman A.W."/>
            <person name="Paulsen I."/>
            <person name="Otten L."/>
            <person name="Suen G."/>
            <person name="Welch R."/>
            <person name="Almeida N.F."/>
            <person name="Arnold F."/>
            <person name="Burton O.T."/>
            <person name="Du Z."/>
            <person name="Ewing A."/>
            <person name="Godsy E."/>
            <person name="Heisel S."/>
            <person name="Houmiel K.L."/>
            <person name="Jhaveri J."/>
            <person name="Lu J."/>
            <person name="Miller N.M."/>
            <person name="Norton S."/>
            <person name="Chen Q."/>
            <person name="Phoolcharoen W."/>
            <person name="Ohlin V."/>
            <person name="Ondrusek D."/>
            <person name="Pride N."/>
            <person name="Stricklin S.L."/>
            <person name="Sun J."/>
            <person name="Wheeler C."/>
            <person name="Wilson L."/>
            <person name="Zhu H."/>
            <person name="Wood D.W."/>
        </authorList>
    </citation>
    <scope>NUCLEOTIDE SEQUENCE [LARGE SCALE GENOMIC DNA]</scope>
    <source>
        <strain evidence="9">K84 / ATCC BAA-868</strain>
    </source>
</reference>
<dbReference type="AlphaFoldDB" id="B9J8Z2"/>
<organism evidence="8 9">
    <name type="scientific">Rhizobium rhizogenes (strain K84 / ATCC BAA-868)</name>
    <name type="common">Agrobacterium radiobacter</name>
    <dbReference type="NCBI Taxonomy" id="311403"/>
    <lineage>
        <taxon>Bacteria</taxon>
        <taxon>Pseudomonadati</taxon>
        <taxon>Pseudomonadota</taxon>
        <taxon>Alphaproteobacteria</taxon>
        <taxon>Hyphomicrobiales</taxon>
        <taxon>Rhizobiaceae</taxon>
        <taxon>Rhizobium/Agrobacterium group</taxon>
        <taxon>Rhizobium</taxon>
    </lineage>
</organism>